<evidence type="ECO:0000313" key="2">
    <source>
        <dbReference type="EMBL" id="GJT99878.1"/>
    </source>
</evidence>
<keyword evidence="3" id="KW-1185">Reference proteome</keyword>
<reference evidence="2" key="2">
    <citation type="submission" date="2022-01" db="EMBL/GenBank/DDBJ databases">
        <authorList>
            <person name="Yamashiro T."/>
            <person name="Shiraishi A."/>
            <person name="Satake H."/>
            <person name="Nakayama K."/>
        </authorList>
    </citation>
    <scope>NUCLEOTIDE SEQUENCE</scope>
</reference>
<comment type="caution">
    <text evidence="2">The sequence shown here is derived from an EMBL/GenBank/DDBJ whole genome shotgun (WGS) entry which is preliminary data.</text>
</comment>
<protein>
    <submittedName>
        <fullName evidence="2">Uncharacterized protein</fullName>
    </submittedName>
</protein>
<evidence type="ECO:0000256" key="1">
    <source>
        <dbReference type="SAM" id="MobiDB-lite"/>
    </source>
</evidence>
<sequence>MSSYTHPSILSDYDVKDAFSSTNAPNYTPTLPDYSRDFFPPEDISPPKDTKTPVESPILVSLSLSVGSSSPVSKCVEEDKVTFATGTLTDDVLSGGIAYAIPSRKEQQKDHLDRIEKGLLTNKYCLETVVKKMETNFYGLGSKRK</sequence>
<dbReference type="EMBL" id="BQNB010020810">
    <property type="protein sequence ID" value="GJT99878.1"/>
    <property type="molecule type" value="Genomic_DNA"/>
</dbReference>
<gene>
    <name evidence="2" type="ORF">Tco_1110217</name>
</gene>
<reference evidence="2" key="1">
    <citation type="journal article" date="2022" name="Int. J. Mol. Sci.">
        <title>Draft Genome of Tanacetum Coccineum: Genomic Comparison of Closely Related Tanacetum-Family Plants.</title>
        <authorList>
            <person name="Yamashiro T."/>
            <person name="Shiraishi A."/>
            <person name="Nakayama K."/>
            <person name="Satake H."/>
        </authorList>
    </citation>
    <scope>NUCLEOTIDE SEQUENCE</scope>
</reference>
<organism evidence="2 3">
    <name type="scientific">Tanacetum coccineum</name>
    <dbReference type="NCBI Taxonomy" id="301880"/>
    <lineage>
        <taxon>Eukaryota</taxon>
        <taxon>Viridiplantae</taxon>
        <taxon>Streptophyta</taxon>
        <taxon>Embryophyta</taxon>
        <taxon>Tracheophyta</taxon>
        <taxon>Spermatophyta</taxon>
        <taxon>Magnoliopsida</taxon>
        <taxon>eudicotyledons</taxon>
        <taxon>Gunneridae</taxon>
        <taxon>Pentapetalae</taxon>
        <taxon>asterids</taxon>
        <taxon>campanulids</taxon>
        <taxon>Asterales</taxon>
        <taxon>Asteraceae</taxon>
        <taxon>Asteroideae</taxon>
        <taxon>Anthemideae</taxon>
        <taxon>Anthemidinae</taxon>
        <taxon>Tanacetum</taxon>
    </lineage>
</organism>
<feature type="region of interest" description="Disordered" evidence="1">
    <location>
        <begin position="21"/>
        <end position="53"/>
    </location>
</feature>
<accession>A0ABQ5IKQ8</accession>
<proteinExistence type="predicted"/>
<dbReference type="Proteomes" id="UP001151760">
    <property type="component" value="Unassembled WGS sequence"/>
</dbReference>
<name>A0ABQ5IKQ8_9ASTR</name>
<evidence type="ECO:0000313" key="3">
    <source>
        <dbReference type="Proteomes" id="UP001151760"/>
    </source>
</evidence>